<protein>
    <submittedName>
        <fullName evidence="7">Dihydrofolate reductase</fullName>
    </submittedName>
</protein>
<dbReference type="GO" id="GO:0016616">
    <property type="term" value="F:oxidoreductase activity, acting on the CH-OH group of donors, NAD or NADP as acceptor"/>
    <property type="evidence" value="ECO:0007669"/>
    <property type="project" value="InterPro"/>
</dbReference>
<reference evidence="7 8" key="1">
    <citation type="submission" date="2019-08" db="EMBL/GenBank/DDBJ databases">
        <title>In-depth cultivation of the pig gut microbiome towards novel bacterial diversity and tailored functional studies.</title>
        <authorList>
            <person name="Wylensek D."/>
            <person name="Hitch T.C.A."/>
            <person name="Clavel T."/>
        </authorList>
    </citation>
    <scope>NUCLEOTIDE SEQUENCE [LARGE SCALE GENOMIC DNA]</scope>
    <source>
        <strain evidence="7 8">WCA-SAB-591-4A-A</strain>
    </source>
</reference>
<proteinExistence type="inferred from homology"/>
<dbReference type="GO" id="GO:0051287">
    <property type="term" value="F:NAD binding"/>
    <property type="evidence" value="ECO:0007669"/>
    <property type="project" value="InterPro"/>
</dbReference>
<feature type="domain" description="D-isomer specific 2-hydroxyacid dehydrogenase NAD-binding" evidence="6">
    <location>
        <begin position="113"/>
        <end position="284"/>
    </location>
</feature>
<dbReference type="Pfam" id="PF02826">
    <property type="entry name" value="2-Hacid_dh_C"/>
    <property type="match status" value="1"/>
</dbReference>
<accession>A0A6N7X3K3</accession>
<evidence type="ECO:0000256" key="2">
    <source>
        <dbReference type="ARBA" id="ARBA00023002"/>
    </source>
</evidence>
<name>A0A6N7X3K3_9FIRM</name>
<sequence length="323" mass="37481">MKLFINRNLGTERMKELEDMGYDIIYVPERDFRNLKREDVEAWDNIDEIYSADVWFTYMGFDQFDITKMKNLKYVHLTSAGINQVPVEHLIKKDIILSNNTTGYAIPMAESVVMYILEVYKNSRKMFKYQDSKTWRTDMSWIELSGKRVGFLGTGNIAQEAAKRLRAFDVVLWGVNTNGRSIDGFDRCFSIDNCDEFFRECDVIVGIMPATESTTGLIDEEKMLLMKEGSTLINIGRGNLINEDDLEKNISKFRGVVLDVVEEEPLSTESKLWEFENVIITPHNCWVSENNIERLADRVIENMKSFIETGKPKTYLKDIKRGY</sequence>
<evidence type="ECO:0000313" key="7">
    <source>
        <dbReference type="EMBL" id="MST62661.1"/>
    </source>
</evidence>
<dbReference type="EMBL" id="VUNE01000003">
    <property type="protein sequence ID" value="MST62661.1"/>
    <property type="molecule type" value="Genomic_DNA"/>
</dbReference>
<dbReference type="Pfam" id="PF00389">
    <property type="entry name" value="2-Hacid_dh"/>
    <property type="match status" value="1"/>
</dbReference>
<evidence type="ECO:0000256" key="3">
    <source>
        <dbReference type="ARBA" id="ARBA00023027"/>
    </source>
</evidence>
<dbReference type="RefSeq" id="WP_154538041.1">
    <property type="nucleotide sequence ID" value="NZ_JAQYHJ010000154.1"/>
</dbReference>
<evidence type="ECO:0000256" key="1">
    <source>
        <dbReference type="ARBA" id="ARBA00005854"/>
    </source>
</evidence>
<evidence type="ECO:0000259" key="5">
    <source>
        <dbReference type="Pfam" id="PF00389"/>
    </source>
</evidence>
<keyword evidence="8" id="KW-1185">Reference proteome</keyword>
<dbReference type="Gene3D" id="3.40.50.720">
    <property type="entry name" value="NAD(P)-binding Rossmann-like Domain"/>
    <property type="match status" value="2"/>
</dbReference>
<dbReference type="InterPro" id="IPR006140">
    <property type="entry name" value="D-isomer_DH_NAD-bd"/>
</dbReference>
<keyword evidence="3" id="KW-0520">NAD</keyword>
<dbReference type="Proteomes" id="UP000440713">
    <property type="component" value="Unassembled WGS sequence"/>
</dbReference>
<keyword evidence="2 4" id="KW-0560">Oxidoreductase</keyword>
<comment type="similarity">
    <text evidence="1 4">Belongs to the D-isomer specific 2-hydroxyacid dehydrogenase family.</text>
</comment>
<evidence type="ECO:0000256" key="4">
    <source>
        <dbReference type="RuleBase" id="RU003719"/>
    </source>
</evidence>
<dbReference type="SUPFAM" id="SSF52283">
    <property type="entry name" value="Formate/glycerate dehydrogenase catalytic domain-like"/>
    <property type="match status" value="1"/>
</dbReference>
<gene>
    <name evidence="7" type="ORF">FYJ71_06745</name>
</gene>
<feature type="domain" description="D-isomer specific 2-hydroxyacid dehydrogenase catalytic" evidence="5">
    <location>
        <begin position="10"/>
        <end position="314"/>
    </location>
</feature>
<organism evidence="7 8">
    <name type="scientific">Peptostreptococcus porci</name>
    <dbReference type="NCBI Taxonomy" id="2652282"/>
    <lineage>
        <taxon>Bacteria</taxon>
        <taxon>Bacillati</taxon>
        <taxon>Bacillota</taxon>
        <taxon>Clostridia</taxon>
        <taxon>Peptostreptococcales</taxon>
        <taxon>Peptostreptococcaceae</taxon>
        <taxon>Peptostreptococcus</taxon>
    </lineage>
</organism>
<comment type="caution">
    <text evidence="7">The sequence shown here is derived from an EMBL/GenBank/DDBJ whole genome shotgun (WGS) entry which is preliminary data.</text>
</comment>
<dbReference type="InterPro" id="IPR006139">
    <property type="entry name" value="D-isomer_2_OHA_DH_cat_dom"/>
</dbReference>
<dbReference type="CDD" id="cd12155">
    <property type="entry name" value="PGDH_1"/>
    <property type="match status" value="1"/>
</dbReference>
<dbReference type="SUPFAM" id="SSF51735">
    <property type="entry name" value="NAD(P)-binding Rossmann-fold domains"/>
    <property type="match status" value="1"/>
</dbReference>
<dbReference type="AlphaFoldDB" id="A0A6N7X3K3"/>
<dbReference type="InterPro" id="IPR036291">
    <property type="entry name" value="NAD(P)-bd_dom_sf"/>
</dbReference>
<dbReference type="PANTHER" id="PTHR43333">
    <property type="entry name" value="2-HACID_DH_C DOMAIN-CONTAINING PROTEIN"/>
    <property type="match status" value="1"/>
</dbReference>
<dbReference type="PANTHER" id="PTHR43333:SF1">
    <property type="entry name" value="D-ISOMER SPECIFIC 2-HYDROXYACID DEHYDROGENASE NAD-BINDING DOMAIN-CONTAINING PROTEIN"/>
    <property type="match status" value="1"/>
</dbReference>
<evidence type="ECO:0000259" key="6">
    <source>
        <dbReference type="Pfam" id="PF02826"/>
    </source>
</evidence>
<evidence type="ECO:0000313" key="8">
    <source>
        <dbReference type="Proteomes" id="UP000440713"/>
    </source>
</evidence>